<proteinExistence type="predicted"/>
<evidence type="ECO:0000313" key="1">
    <source>
        <dbReference type="EMBL" id="KAA3469777.1"/>
    </source>
</evidence>
<dbReference type="GO" id="GO:0003964">
    <property type="term" value="F:RNA-directed DNA polymerase activity"/>
    <property type="evidence" value="ECO:0007669"/>
    <property type="project" value="UniProtKB-KW"/>
</dbReference>
<dbReference type="Proteomes" id="UP000325315">
    <property type="component" value="Unassembled WGS sequence"/>
</dbReference>
<accession>A0A5B6VL63</accession>
<dbReference type="AlphaFoldDB" id="A0A5B6VL63"/>
<evidence type="ECO:0000313" key="2">
    <source>
        <dbReference type="Proteomes" id="UP000325315"/>
    </source>
</evidence>
<gene>
    <name evidence="1" type="ORF">EPI10_015534</name>
</gene>
<dbReference type="OrthoDB" id="101614at2759"/>
<comment type="caution">
    <text evidence="1">The sequence shown here is derived from an EMBL/GenBank/DDBJ whole genome shotgun (WGS) entry which is preliminary data.</text>
</comment>
<keyword evidence="1" id="KW-0808">Transferase</keyword>
<keyword evidence="2" id="KW-1185">Reference proteome</keyword>
<organism evidence="1 2">
    <name type="scientific">Gossypium australe</name>
    <dbReference type="NCBI Taxonomy" id="47621"/>
    <lineage>
        <taxon>Eukaryota</taxon>
        <taxon>Viridiplantae</taxon>
        <taxon>Streptophyta</taxon>
        <taxon>Embryophyta</taxon>
        <taxon>Tracheophyta</taxon>
        <taxon>Spermatophyta</taxon>
        <taxon>Magnoliopsida</taxon>
        <taxon>eudicotyledons</taxon>
        <taxon>Gunneridae</taxon>
        <taxon>Pentapetalae</taxon>
        <taxon>rosids</taxon>
        <taxon>malvids</taxon>
        <taxon>Malvales</taxon>
        <taxon>Malvaceae</taxon>
        <taxon>Malvoideae</taxon>
        <taxon>Gossypium</taxon>
    </lineage>
</organism>
<sequence>MKNFHSPSMLIECLSKPLLGQHLSHWFIEWSELKLNETEWIQSQYDQLNLIEEKRLKAICHDQMYQK</sequence>
<keyword evidence="1" id="KW-0695">RNA-directed DNA polymerase</keyword>
<protein>
    <submittedName>
        <fullName evidence="1">RNA-directed DNA polymerase (Reverse transcriptase), Ribonuclease H</fullName>
    </submittedName>
</protein>
<reference evidence="2" key="1">
    <citation type="journal article" date="2019" name="Plant Biotechnol. J.">
        <title>Genome sequencing of the Australian wild diploid species Gossypium australe highlights disease resistance and delayed gland morphogenesis.</title>
        <authorList>
            <person name="Cai Y."/>
            <person name="Cai X."/>
            <person name="Wang Q."/>
            <person name="Wang P."/>
            <person name="Zhang Y."/>
            <person name="Cai C."/>
            <person name="Xu Y."/>
            <person name="Wang K."/>
            <person name="Zhou Z."/>
            <person name="Wang C."/>
            <person name="Geng S."/>
            <person name="Li B."/>
            <person name="Dong Q."/>
            <person name="Hou Y."/>
            <person name="Wang H."/>
            <person name="Ai P."/>
            <person name="Liu Z."/>
            <person name="Yi F."/>
            <person name="Sun M."/>
            <person name="An G."/>
            <person name="Cheng J."/>
            <person name="Zhang Y."/>
            <person name="Shi Q."/>
            <person name="Xie Y."/>
            <person name="Shi X."/>
            <person name="Chang Y."/>
            <person name="Huang F."/>
            <person name="Chen Y."/>
            <person name="Hong S."/>
            <person name="Mi L."/>
            <person name="Sun Q."/>
            <person name="Zhang L."/>
            <person name="Zhou B."/>
            <person name="Peng R."/>
            <person name="Zhang X."/>
            <person name="Liu F."/>
        </authorList>
    </citation>
    <scope>NUCLEOTIDE SEQUENCE [LARGE SCALE GENOMIC DNA]</scope>
    <source>
        <strain evidence="2">cv. PA1801</strain>
    </source>
</reference>
<dbReference type="EMBL" id="SMMG02000006">
    <property type="protein sequence ID" value="KAA3469777.1"/>
    <property type="molecule type" value="Genomic_DNA"/>
</dbReference>
<name>A0A5B6VL63_9ROSI</name>
<keyword evidence="1" id="KW-0548">Nucleotidyltransferase</keyword>